<sequence length="827" mass="92869">MVNVYFEKLYRYERKQEYVGVAIPFKKGEYFDLDKLSVVQKDKKLVHQAKVTAKYDDGSIKFAYVRFLADLAANKTCFATVLTGKETEEELKEATGITNLDALSLENVSKLSCNVNKEAGTISVDTGVLKFSLANNSSNIFSKLEDGYRDYTEDNFVGPNLSVKNRTSEDSFKLDNYSFNIDSWRVVEAGAVSAIFEGKGHHDLIEESENGAKRIDFELRITAVSGKPYLDVAYRIINTSDNPLEINSLEFFVKADVNKACDNELVDMAKALHESAGGDSTGCGDGAIDNSKTSGPVFHTRGINDLDDILSRTPVDTVRTVAARSNYKTDFYIGRDGFNANVIADDKGLLKEGNEHFAEVLYGTFFADRTDEKSGVCATIYQAMQNYPKAIKADKNGIGVMLVPENINKVVMQSGMAREQRFLLHFHGPEESMVEIDNRSLIYQMPDLGVISPDVFRESGALMDVFPTKLDDDVEIALINRCDAHDRNYGMLNWGDSVDQGYTKQGRANGKPVYSNNEYDYPHACALQFARTGTRRFYDYMANHASHWMDVDVCHYSKDPLRIGGMWEHTGGHIVNGIMVCSHEWVEGLMDYYHFTGDERGLETALGIGENVLRLLDTPMYAVPGEANARETGWALRALIALYVETNDKKWLSKCDWILDSFITWEKQYGHWLAPYTDNTLIRVGFMISVAIGSVMRYYRVFPRQDLKEMLIRAVDDLVDNCLLDNGLFYYKELPSLARNGNNTLLLESLAIAFELTADIKYLYPGFKTFKKTIGENVRAGVSNKTIVDDAVHVAGDSTKGFAQSFIPLITYYKALTEAGINYEDIR</sequence>
<dbReference type="AlphaFoldDB" id="A0A1G9U602"/>
<name>A0A1G9U602_9FIRM</name>
<dbReference type="OrthoDB" id="262615at2"/>
<organism evidence="2 3">
    <name type="scientific">Lachnospira pectinoschiza</name>
    <dbReference type="NCBI Taxonomy" id="28052"/>
    <lineage>
        <taxon>Bacteria</taxon>
        <taxon>Bacillati</taxon>
        <taxon>Bacillota</taxon>
        <taxon>Clostridia</taxon>
        <taxon>Lachnospirales</taxon>
        <taxon>Lachnospiraceae</taxon>
        <taxon>Lachnospira</taxon>
    </lineage>
</organism>
<accession>A0A1G9U602</accession>
<dbReference type="SUPFAM" id="SSF48208">
    <property type="entry name" value="Six-hairpin glycosidases"/>
    <property type="match status" value="1"/>
</dbReference>
<dbReference type="Proteomes" id="UP000187651">
    <property type="component" value="Unassembled WGS sequence"/>
</dbReference>
<dbReference type="InterPro" id="IPR048330">
    <property type="entry name" value="PcRGLX/YetA_2nd"/>
</dbReference>
<dbReference type="RefSeq" id="WP_074520874.1">
    <property type="nucleotide sequence ID" value="NZ_FNHZ01000001.1"/>
</dbReference>
<keyword evidence="3" id="KW-1185">Reference proteome</keyword>
<dbReference type="EMBL" id="FNHZ01000001">
    <property type="protein sequence ID" value="SDM55399.1"/>
    <property type="molecule type" value="Genomic_DNA"/>
</dbReference>
<protein>
    <recommendedName>
        <fullName evidence="1">PcRGLX/YetA-like central beta-sandwich domain-containing protein</fullName>
    </recommendedName>
</protein>
<reference evidence="3" key="1">
    <citation type="submission" date="2016-10" db="EMBL/GenBank/DDBJ databases">
        <authorList>
            <person name="Varghese N."/>
            <person name="Submissions S."/>
        </authorList>
    </citation>
    <scope>NUCLEOTIDE SEQUENCE [LARGE SCALE GENOMIC DNA]</scope>
    <source>
        <strain evidence="3">M83</strain>
    </source>
</reference>
<dbReference type="InterPro" id="IPR008928">
    <property type="entry name" value="6-hairpin_glycosidase_sf"/>
</dbReference>
<gene>
    <name evidence="2" type="ORF">SAMN05216544_0630</name>
</gene>
<evidence type="ECO:0000259" key="1">
    <source>
        <dbReference type="Pfam" id="PF21345"/>
    </source>
</evidence>
<dbReference type="Pfam" id="PF21345">
    <property type="entry name" value="PcRGLX_2nd"/>
    <property type="match status" value="1"/>
</dbReference>
<proteinExistence type="predicted"/>
<evidence type="ECO:0000313" key="2">
    <source>
        <dbReference type="EMBL" id="SDM55399.1"/>
    </source>
</evidence>
<feature type="domain" description="PcRGLX/YetA-like central beta-sandwich" evidence="1">
    <location>
        <begin position="115"/>
        <end position="242"/>
    </location>
</feature>
<evidence type="ECO:0000313" key="3">
    <source>
        <dbReference type="Proteomes" id="UP000187651"/>
    </source>
</evidence>
<dbReference type="GO" id="GO:0005975">
    <property type="term" value="P:carbohydrate metabolic process"/>
    <property type="evidence" value="ECO:0007669"/>
    <property type="project" value="InterPro"/>
</dbReference>